<dbReference type="EMBL" id="AANZ01000004">
    <property type="protein sequence ID" value="EAQ81571.1"/>
    <property type="molecule type" value="Genomic_DNA"/>
</dbReference>
<dbReference type="HOGENOM" id="CLU_2141016_0_0_0"/>
<feature type="region of interest" description="Disordered" evidence="2">
    <location>
        <begin position="1"/>
        <end position="21"/>
    </location>
</feature>
<proteinExistence type="predicted"/>
<organism evidence="3 4">
    <name type="scientific">Blastopirellula marina DSM 3645</name>
    <dbReference type="NCBI Taxonomy" id="314230"/>
    <lineage>
        <taxon>Bacteria</taxon>
        <taxon>Pseudomonadati</taxon>
        <taxon>Planctomycetota</taxon>
        <taxon>Planctomycetia</taxon>
        <taxon>Pirellulales</taxon>
        <taxon>Pirellulaceae</taxon>
        <taxon>Blastopirellula</taxon>
    </lineage>
</organism>
<protein>
    <submittedName>
        <fullName evidence="3">Uncharacterized protein</fullName>
    </submittedName>
</protein>
<evidence type="ECO:0000256" key="2">
    <source>
        <dbReference type="SAM" id="MobiDB-lite"/>
    </source>
</evidence>
<gene>
    <name evidence="3" type="ORF">DSM3645_28357</name>
</gene>
<dbReference type="Proteomes" id="UP000004358">
    <property type="component" value="Unassembled WGS sequence"/>
</dbReference>
<evidence type="ECO:0000313" key="4">
    <source>
        <dbReference type="Proteomes" id="UP000004358"/>
    </source>
</evidence>
<feature type="coiled-coil region" evidence="1">
    <location>
        <begin position="54"/>
        <end position="81"/>
    </location>
</feature>
<accession>A3ZP93</accession>
<name>A3ZP93_9BACT</name>
<evidence type="ECO:0000256" key="1">
    <source>
        <dbReference type="SAM" id="Coils"/>
    </source>
</evidence>
<comment type="caution">
    <text evidence="3">The sequence shown here is derived from an EMBL/GenBank/DDBJ whole genome shotgun (WGS) entry which is preliminary data.</text>
</comment>
<keyword evidence="1" id="KW-0175">Coiled coil</keyword>
<reference evidence="3 4" key="1">
    <citation type="submission" date="2006-02" db="EMBL/GenBank/DDBJ databases">
        <authorList>
            <person name="Amann R."/>
            <person name="Ferriera S."/>
            <person name="Johnson J."/>
            <person name="Kravitz S."/>
            <person name="Halpern A."/>
            <person name="Remington K."/>
            <person name="Beeson K."/>
            <person name="Tran B."/>
            <person name="Rogers Y.-H."/>
            <person name="Friedman R."/>
            <person name="Venter J.C."/>
        </authorList>
    </citation>
    <scope>NUCLEOTIDE SEQUENCE [LARGE SCALE GENOMIC DNA]</scope>
    <source>
        <strain evidence="3 4">DSM 3645</strain>
    </source>
</reference>
<sequence>MDVSFAQDVMQPPRLQPNRLPTTSPYLLLGNRSFDPALSYYRIIRPENQIRSAYTSQAQRITQLRSEVNRQQQEIDQAENSLLNPTGHRAMFQNYGGYFGGYSRGTGYFGVQ</sequence>
<dbReference type="AlphaFoldDB" id="A3ZP93"/>
<dbReference type="STRING" id="314230.DSM3645_28357"/>
<evidence type="ECO:0000313" key="3">
    <source>
        <dbReference type="EMBL" id="EAQ81571.1"/>
    </source>
</evidence>